<feature type="region of interest" description="Disordered" evidence="1">
    <location>
        <begin position="1134"/>
        <end position="1154"/>
    </location>
</feature>
<dbReference type="PANTHER" id="PTHR41244:SF1">
    <property type="entry name" value="GLYCOSYLTRANSFERASE"/>
    <property type="match status" value="1"/>
</dbReference>
<comment type="caution">
    <text evidence="2">The sequence shown here is derived from an EMBL/GenBank/DDBJ whole genome shotgun (WGS) entry which is preliminary data.</text>
</comment>
<dbReference type="Pfam" id="PF13692">
    <property type="entry name" value="Glyco_trans_1_4"/>
    <property type="match status" value="1"/>
</dbReference>
<sequence length="1154" mass="125989">MMEQGGQDRAPEDRQAIAEGGVFDAAWYLAHNADVAHGGEDPLGHFLERGWAQGRAPCFYLDPIWYLANHADVREAGIDPVLHFIRHGDAEGRAPGPHFDTAWYRARHGLAPEDGALAHFLRHRDYGASPIPEFDAEFYLSTYRDVARAGADPFQHYVTLGWQEDREPGPEFDTRYYVQRHMGGRITEPPLLHWLRHRLEPGVHPRMPQETPTIPREVRRNTRPAEEFEEVQPLPDGARLRARVLAYYLPQFHAIAENDAWWGRGFTEWTNLPRALPRFAGHYQPRVPRDLGPYALTDMEVMRRQIEMAKRGGVHGWIFYWYSFNGHRLLEKPVDAFLADRSLDMPFALMWANENWTRRWDGAEHDILMGQDYRAEDEPELVATLARHFADPRYIRVQGRPVLMVYRAGLIPEPEETIAGWRKRFQDAHGEDPVFVMTQSFDDIDPTEFGFDGAIEFPPHKLAKRCTPISAHLDYLDPDFTGTVFAYEDVVRASLDEKTPDYPLIKCAVPGWDNDPRKQGQNTVIIHGAKPATYQAWLAELVERAVHVPFFGEPLVCVNAWNEWCEGAYLEPDLHYGGAFLNATARAVVGTPATEAPGLLVVAADAAETEASRRLIDAAAALRRASGLRLEVLLLAGGALEEDYRRLGPLTVAIGLEQAEAALTAAATEGLRHALMTSAAAARLAALAEARGIATTILLQEMPGELRALGLLSGVRGALRHAAATLLPAESVRNALLPELPGLAKLRQHLLEPGLPFPASLDLAACRAARDEMGLTATGRLMVGAGPGDLRHGIDLFLQLFRRLRAQIPGLQAIWVGALDPSLRIWLGPELAAARQDGLRVVEHMAEPGTLLDAADLVALTAREAPLPLLAQQALVAGLPLVAFAGAGGAADLARDYGGTAVPLGDVEAMALATAKLLGAPLADAARATRSAAARGRFDFGRYATALRSALLPELPDLAVVVPGQGRGFMLASRLDAVFRQDLPVREVVLLDEAADPRVAEGAALAAARWQRDLRIVVAPLPATTMEQRWSAIAAAALSTTQAEFLWLCDPDLAPGGSFLRRAVAALQAAPEAPFAVASGRMTPGAAVWRRSALQAARLMYQGSPVAALADPAGLTLQGIAFQDLAPAPHHAEAGLARGSARRRKLTPTPQDAS</sequence>
<dbReference type="Proteomes" id="UP000765160">
    <property type="component" value="Unassembled WGS sequence"/>
</dbReference>
<dbReference type="SUPFAM" id="SSF53448">
    <property type="entry name" value="Nucleotide-diphospho-sugar transferases"/>
    <property type="match status" value="1"/>
</dbReference>
<gene>
    <name evidence="2" type="ORF">HB662_13425</name>
</gene>
<dbReference type="Gene3D" id="3.40.50.2000">
    <property type="entry name" value="Glycogen Phosphorylase B"/>
    <property type="match status" value="1"/>
</dbReference>
<evidence type="ECO:0000256" key="1">
    <source>
        <dbReference type="SAM" id="MobiDB-lite"/>
    </source>
</evidence>
<dbReference type="Pfam" id="PF14307">
    <property type="entry name" value="Glyco_tran_WbsX"/>
    <property type="match status" value="1"/>
</dbReference>
<reference evidence="2 3" key="1">
    <citation type="submission" date="2020-03" db="EMBL/GenBank/DDBJ databases">
        <title>Roseomonas selenitidurans sp. nov. isolated from soil.</title>
        <authorList>
            <person name="Liu H."/>
        </authorList>
    </citation>
    <scope>NUCLEOTIDE SEQUENCE [LARGE SCALE GENOMIC DNA]</scope>
    <source>
        <strain evidence="2 3">JCM 15073</strain>
    </source>
</reference>
<dbReference type="InterPro" id="IPR032719">
    <property type="entry name" value="WbsX"/>
</dbReference>
<dbReference type="Gene3D" id="3.20.20.80">
    <property type="entry name" value="Glycosidases"/>
    <property type="match status" value="1"/>
</dbReference>
<keyword evidence="3" id="KW-1185">Reference proteome</keyword>
<dbReference type="InterPro" id="IPR029044">
    <property type="entry name" value="Nucleotide-diphossugar_trans"/>
</dbReference>
<proteinExistence type="predicted"/>
<dbReference type="SUPFAM" id="SSF53756">
    <property type="entry name" value="UDP-Glycosyltransferase/glycogen phosphorylase"/>
    <property type="match status" value="1"/>
</dbReference>
<organism evidence="2 3">
    <name type="scientific">Falsiroseomonas frigidaquae</name>
    <dbReference type="NCBI Taxonomy" id="487318"/>
    <lineage>
        <taxon>Bacteria</taxon>
        <taxon>Pseudomonadati</taxon>
        <taxon>Pseudomonadota</taxon>
        <taxon>Alphaproteobacteria</taxon>
        <taxon>Acetobacterales</taxon>
        <taxon>Roseomonadaceae</taxon>
        <taxon>Falsiroseomonas</taxon>
    </lineage>
</organism>
<evidence type="ECO:0000313" key="3">
    <source>
        <dbReference type="Proteomes" id="UP000765160"/>
    </source>
</evidence>
<protein>
    <submittedName>
        <fullName evidence="2">Glycosyltransferase</fullName>
    </submittedName>
</protein>
<name>A0ABX1F0C4_9PROT</name>
<dbReference type="CDD" id="cd11579">
    <property type="entry name" value="Glyco_tran_WbsX"/>
    <property type="match status" value="1"/>
</dbReference>
<accession>A0ABX1F0C4</accession>
<evidence type="ECO:0000313" key="2">
    <source>
        <dbReference type="EMBL" id="NKE45786.1"/>
    </source>
</evidence>
<dbReference type="EMBL" id="JAAVTX010000004">
    <property type="protein sequence ID" value="NKE45786.1"/>
    <property type="molecule type" value="Genomic_DNA"/>
</dbReference>
<dbReference type="PANTHER" id="PTHR41244">
    <property type="entry name" value="RHAMNAN SYNTHESIS F"/>
    <property type="match status" value="1"/>
</dbReference>